<gene>
    <name evidence="2" type="ORF">ACFSBH_14520</name>
</gene>
<comment type="caution">
    <text evidence="2">The sequence shown here is derived from an EMBL/GenBank/DDBJ whole genome shotgun (WGS) entry which is preliminary data.</text>
</comment>
<organism evidence="2 3">
    <name type="scientific">Oceanobacillus luteolus</name>
    <dbReference type="NCBI Taxonomy" id="1274358"/>
    <lineage>
        <taxon>Bacteria</taxon>
        <taxon>Bacillati</taxon>
        <taxon>Bacillota</taxon>
        <taxon>Bacilli</taxon>
        <taxon>Bacillales</taxon>
        <taxon>Bacillaceae</taxon>
        <taxon>Oceanobacillus</taxon>
    </lineage>
</organism>
<keyword evidence="3" id="KW-1185">Reference proteome</keyword>
<dbReference type="Proteomes" id="UP001597221">
    <property type="component" value="Unassembled WGS sequence"/>
</dbReference>
<dbReference type="SUPFAM" id="SSF55729">
    <property type="entry name" value="Acyl-CoA N-acyltransferases (Nat)"/>
    <property type="match status" value="1"/>
</dbReference>
<dbReference type="Gene3D" id="3.40.630.30">
    <property type="match status" value="1"/>
</dbReference>
<dbReference type="Pfam" id="PF13508">
    <property type="entry name" value="Acetyltransf_7"/>
    <property type="match status" value="1"/>
</dbReference>
<dbReference type="InterPro" id="IPR016181">
    <property type="entry name" value="Acyl_CoA_acyltransferase"/>
</dbReference>
<dbReference type="RefSeq" id="WP_379598273.1">
    <property type="nucleotide sequence ID" value="NZ_JBHUDE010000135.1"/>
</dbReference>
<evidence type="ECO:0000313" key="2">
    <source>
        <dbReference type="EMBL" id="MFD1608837.1"/>
    </source>
</evidence>
<evidence type="ECO:0000313" key="3">
    <source>
        <dbReference type="Proteomes" id="UP001597221"/>
    </source>
</evidence>
<dbReference type="InterPro" id="IPR000182">
    <property type="entry name" value="GNAT_dom"/>
</dbReference>
<evidence type="ECO:0000259" key="1">
    <source>
        <dbReference type="PROSITE" id="PS51186"/>
    </source>
</evidence>
<protein>
    <submittedName>
        <fullName evidence="2">GNAT family N-acetyltransferase</fullName>
    </submittedName>
</protein>
<dbReference type="CDD" id="cd04301">
    <property type="entry name" value="NAT_SF"/>
    <property type="match status" value="1"/>
</dbReference>
<accession>A0ABW4HV00</accession>
<dbReference type="EMBL" id="JBHUDE010000135">
    <property type="protein sequence ID" value="MFD1608837.1"/>
    <property type="molecule type" value="Genomic_DNA"/>
</dbReference>
<feature type="domain" description="N-acetyltransferase" evidence="1">
    <location>
        <begin position="1"/>
        <end position="140"/>
    </location>
</feature>
<reference evidence="3" key="1">
    <citation type="journal article" date="2019" name="Int. J. Syst. Evol. Microbiol.">
        <title>The Global Catalogue of Microorganisms (GCM) 10K type strain sequencing project: providing services to taxonomists for standard genome sequencing and annotation.</title>
        <authorList>
            <consortium name="The Broad Institute Genomics Platform"/>
            <consortium name="The Broad Institute Genome Sequencing Center for Infectious Disease"/>
            <person name="Wu L."/>
            <person name="Ma J."/>
        </authorList>
    </citation>
    <scope>NUCLEOTIDE SEQUENCE [LARGE SCALE GENOMIC DNA]</scope>
    <source>
        <strain evidence="3">CGMCC 1.12376</strain>
    </source>
</reference>
<proteinExistence type="predicted"/>
<dbReference type="PROSITE" id="PS51186">
    <property type="entry name" value="GNAT"/>
    <property type="match status" value="1"/>
</dbReference>
<sequence>MEWYEKLKRYFPVEEMKSREHMELLLDDKGEVYHKDESKNHVMLYAEFDTFIFIDYLWVSSESRGQGIGHQLIEKLKKKNKPIILEVEPVNYEDTDTEKRLRFYSRENFKHADSIIYRNRSFQTDEDAPLEILYWSPNDESEALIYEQMKTIYEEIHTYKAKEIYGKKIDPVERALEYKEADDEEIEA</sequence>
<name>A0ABW4HV00_9BACI</name>